<organism evidence="1 2">
    <name type="scientific">Pedobacter antarcticus</name>
    <dbReference type="NCBI Taxonomy" id="34086"/>
    <lineage>
        <taxon>Bacteria</taxon>
        <taxon>Pseudomonadati</taxon>
        <taxon>Bacteroidota</taxon>
        <taxon>Sphingobacteriia</taxon>
        <taxon>Sphingobacteriales</taxon>
        <taxon>Sphingobacteriaceae</taxon>
        <taxon>Pedobacter</taxon>
    </lineage>
</organism>
<accession>A0A1I2H7I6</accession>
<dbReference type="Proteomes" id="UP000183129">
    <property type="component" value="Unassembled WGS sequence"/>
</dbReference>
<evidence type="ECO:0000313" key="1">
    <source>
        <dbReference type="EMBL" id="SFF25379.1"/>
    </source>
</evidence>
<protein>
    <submittedName>
        <fullName evidence="1">Uncharacterized protein</fullName>
    </submittedName>
</protein>
<name>A0A1I2H7I6_9SPHI</name>
<gene>
    <name evidence="1" type="ORF">SAMN03003324_03020</name>
</gene>
<sequence>MNSNLIIIGNYLAKYMLQGALHISILKFQKPDLLHLVHVLNKIHNQVY</sequence>
<proteinExistence type="predicted"/>
<evidence type="ECO:0000313" key="2">
    <source>
        <dbReference type="Proteomes" id="UP000183129"/>
    </source>
</evidence>
<dbReference type="EMBL" id="FONS01000007">
    <property type="protein sequence ID" value="SFF25379.1"/>
    <property type="molecule type" value="Genomic_DNA"/>
</dbReference>
<dbReference type="AlphaFoldDB" id="A0A1I2H7I6"/>
<reference evidence="1 2" key="1">
    <citation type="submission" date="2016-10" db="EMBL/GenBank/DDBJ databases">
        <authorList>
            <person name="de Groot N.N."/>
        </authorList>
    </citation>
    <scope>NUCLEOTIDE SEQUENCE [LARGE SCALE GENOMIC DNA]</scope>
    <source>
        <strain evidence="1 2">ATCC 51969</strain>
    </source>
</reference>